<dbReference type="InterPro" id="IPR039090">
    <property type="entry name" value="CD7"/>
</dbReference>
<proteinExistence type="predicted"/>
<dbReference type="GO" id="GO:0016020">
    <property type="term" value="C:membrane"/>
    <property type="evidence" value="ECO:0007669"/>
    <property type="project" value="InterPro"/>
</dbReference>
<dbReference type="GeneID" id="117545308"/>
<evidence type="ECO:0000313" key="4">
    <source>
        <dbReference type="Proteomes" id="UP000515161"/>
    </source>
</evidence>
<dbReference type="Proteomes" id="UP000515161">
    <property type="component" value="Unplaced"/>
</dbReference>
<dbReference type="GO" id="GO:0002250">
    <property type="term" value="P:adaptive immune response"/>
    <property type="evidence" value="ECO:0007669"/>
    <property type="project" value="InterPro"/>
</dbReference>
<gene>
    <name evidence="5" type="primary">cd7al</name>
</gene>
<sequence length="238" mass="26596">MKTSLACILIFIQLFEASAELILQQLMESQSLELSCSPQLGAGRLTGLHLYHHSAHSQTTLLSLAVGGELRVAPGHRGRLQLLGGLESPQVNVTVSQLQRSDTGLYLWELSYTEDSRLDQILLSAHQVFLLVEGTGRSCQCSPSYPPLLFTIFTVAGLLLLTISWLAVDKCVKARYHHRPQPPVPIYEEMTRKQQSAENNPETPSQREEADYPVYANPNIRQPQDNYYACPRQLALRA</sequence>
<feature type="region of interest" description="Disordered" evidence="1">
    <location>
        <begin position="191"/>
        <end position="224"/>
    </location>
</feature>
<keyword evidence="3" id="KW-0732">Signal</keyword>
<dbReference type="PANTHER" id="PTHR15343:SF0">
    <property type="entry name" value="T-CELL ANTIGEN CD7"/>
    <property type="match status" value="1"/>
</dbReference>
<dbReference type="GO" id="GO:0038023">
    <property type="term" value="F:signaling receptor activity"/>
    <property type="evidence" value="ECO:0007669"/>
    <property type="project" value="InterPro"/>
</dbReference>
<dbReference type="AlphaFoldDB" id="A0A6P8U2C7"/>
<dbReference type="Gene3D" id="2.60.40.10">
    <property type="entry name" value="Immunoglobulins"/>
    <property type="match status" value="1"/>
</dbReference>
<keyword evidence="2" id="KW-1133">Transmembrane helix</keyword>
<reference evidence="5" key="1">
    <citation type="submission" date="2025-08" db="UniProtKB">
        <authorList>
            <consortium name="RefSeq"/>
        </authorList>
    </citation>
    <scope>IDENTIFICATION</scope>
</reference>
<name>A0A6P8U2C7_GYMAC</name>
<dbReference type="PANTHER" id="PTHR15343">
    <property type="entry name" value="CD7"/>
    <property type="match status" value="1"/>
</dbReference>
<evidence type="ECO:0000313" key="5">
    <source>
        <dbReference type="RefSeq" id="XP_034070921.1"/>
    </source>
</evidence>
<feature type="compositionally biased region" description="Polar residues" evidence="1">
    <location>
        <begin position="193"/>
        <end position="204"/>
    </location>
</feature>
<dbReference type="KEGG" id="gacu:117545308"/>
<accession>A0A6P8U2C7</accession>
<dbReference type="InParanoid" id="A0A6P8U2C7"/>
<evidence type="ECO:0000256" key="1">
    <source>
        <dbReference type="SAM" id="MobiDB-lite"/>
    </source>
</evidence>
<dbReference type="SUPFAM" id="SSF48726">
    <property type="entry name" value="Immunoglobulin"/>
    <property type="match status" value="1"/>
</dbReference>
<dbReference type="InterPro" id="IPR013783">
    <property type="entry name" value="Ig-like_fold"/>
</dbReference>
<feature type="transmembrane region" description="Helical" evidence="2">
    <location>
        <begin position="148"/>
        <end position="168"/>
    </location>
</feature>
<feature type="signal peptide" evidence="3">
    <location>
        <begin position="1"/>
        <end position="19"/>
    </location>
</feature>
<dbReference type="OrthoDB" id="8917013at2759"/>
<dbReference type="RefSeq" id="XP_034070921.1">
    <property type="nucleotide sequence ID" value="XM_034215030.1"/>
</dbReference>
<organism evidence="4 5">
    <name type="scientific">Gymnodraco acuticeps</name>
    <name type="common">Antarctic dragonfish</name>
    <dbReference type="NCBI Taxonomy" id="8218"/>
    <lineage>
        <taxon>Eukaryota</taxon>
        <taxon>Metazoa</taxon>
        <taxon>Chordata</taxon>
        <taxon>Craniata</taxon>
        <taxon>Vertebrata</taxon>
        <taxon>Euteleostomi</taxon>
        <taxon>Actinopterygii</taxon>
        <taxon>Neopterygii</taxon>
        <taxon>Teleostei</taxon>
        <taxon>Neoteleostei</taxon>
        <taxon>Acanthomorphata</taxon>
        <taxon>Eupercaria</taxon>
        <taxon>Perciformes</taxon>
        <taxon>Notothenioidei</taxon>
        <taxon>Bathydraconidae</taxon>
        <taxon>Gymnodraco</taxon>
    </lineage>
</organism>
<evidence type="ECO:0000256" key="2">
    <source>
        <dbReference type="SAM" id="Phobius"/>
    </source>
</evidence>
<dbReference type="CTD" id="100001623"/>
<protein>
    <submittedName>
        <fullName evidence="5">Cd7 antigen-like</fullName>
    </submittedName>
</protein>
<keyword evidence="2" id="KW-0812">Transmembrane</keyword>
<feature type="chain" id="PRO_5027656719" evidence="3">
    <location>
        <begin position="20"/>
        <end position="238"/>
    </location>
</feature>
<dbReference type="InterPro" id="IPR036179">
    <property type="entry name" value="Ig-like_dom_sf"/>
</dbReference>
<keyword evidence="4" id="KW-1185">Reference proteome</keyword>
<keyword evidence="2" id="KW-0472">Membrane</keyword>
<evidence type="ECO:0000256" key="3">
    <source>
        <dbReference type="SAM" id="SignalP"/>
    </source>
</evidence>